<evidence type="ECO:0000313" key="6">
    <source>
        <dbReference type="Proteomes" id="UP000671852"/>
    </source>
</evidence>
<dbReference type="Pfam" id="PF05724">
    <property type="entry name" value="TPMT"/>
    <property type="match status" value="1"/>
</dbReference>
<dbReference type="GO" id="GO:0008757">
    <property type="term" value="F:S-adenosylmethionine-dependent methyltransferase activity"/>
    <property type="evidence" value="ECO:0007669"/>
    <property type="project" value="InterPro"/>
</dbReference>
<organism evidence="5 6">
    <name type="scientific">Sulfurimonas aquatica</name>
    <dbReference type="NCBI Taxonomy" id="2672570"/>
    <lineage>
        <taxon>Bacteria</taxon>
        <taxon>Pseudomonadati</taxon>
        <taxon>Campylobacterota</taxon>
        <taxon>Epsilonproteobacteria</taxon>
        <taxon>Campylobacterales</taxon>
        <taxon>Sulfurimonadaceae</taxon>
        <taxon>Sulfurimonas</taxon>
    </lineage>
</organism>
<accession>A0A975B0F4</accession>
<reference evidence="5" key="2">
    <citation type="submission" date="2021-04" db="EMBL/GenBank/DDBJ databases">
        <title>Isolation and characterization of a novel species of the genus Sulfurimonas.</title>
        <authorList>
            <person name="Fukui M."/>
        </authorList>
    </citation>
    <scope>NUCLEOTIDE SEQUENCE</scope>
    <source>
        <strain evidence="5">H1576</strain>
    </source>
</reference>
<dbReference type="EMBL" id="CP046072">
    <property type="protein sequence ID" value="QSZ41823.1"/>
    <property type="molecule type" value="Genomic_DNA"/>
</dbReference>
<dbReference type="AlphaFoldDB" id="A0A975B0F4"/>
<keyword evidence="3" id="KW-0808">Transferase</keyword>
<evidence type="ECO:0000256" key="4">
    <source>
        <dbReference type="ARBA" id="ARBA00022691"/>
    </source>
</evidence>
<dbReference type="SUPFAM" id="SSF53335">
    <property type="entry name" value="S-adenosyl-L-methionine-dependent methyltransferases"/>
    <property type="match status" value="1"/>
</dbReference>
<dbReference type="PANTHER" id="PTHR32183">
    <property type="match status" value="1"/>
</dbReference>
<dbReference type="InterPro" id="IPR008854">
    <property type="entry name" value="TPMT"/>
</dbReference>
<dbReference type="PANTHER" id="PTHR32183:SF6">
    <property type="entry name" value="CYSTEINE SULFINATE DESULFINASE_CYSTEINE DESULFURASE AND RELATED ENZYMES"/>
    <property type="match status" value="1"/>
</dbReference>
<evidence type="ECO:0000256" key="2">
    <source>
        <dbReference type="ARBA" id="ARBA00022603"/>
    </source>
</evidence>
<reference evidence="5" key="1">
    <citation type="submission" date="2019-11" db="EMBL/GenBank/DDBJ databases">
        <authorList>
            <person name="Kojima H."/>
        </authorList>
    </citation>
    <scope>NUCLEOTIDE SEQUENCE</scope>
    <source>
        <strain evidence="5">H1576</strain>
    </source>
</reference>
<evidence type="ECO:0000313" key="5">
    <source>
        <dbReference type="EMBL" id="QSZ41823.1"/>
    </source>
</evidence>
<keyword evidence="4" id="KW-0949">S-adenosyl-L-methionine</keyword>
<gene>
    <name evidence="5" type="ORF">GJV85_06790</name>
</gene>
<keyword evidence="2 5" id="KW-0489">Methyltransferase</keyword>
<evidence type="ECO:0000256" key="1">
    <source>
        <dbReference type="ARBA" id="ARBA00022553"/>
    </source>
</evidence>
<dbReference type="InterPro" id="IPR029063">
    <property type="entry name" value="SAM-dependent_MTases_sf"/>
</dbReference>
<dbReference type="Gene3D" id="3.40.50.150">
    <property type="entry name" value="Vaccinia Virus protein VP39"/>
    <property type="match status" value="1"/>
</dbReference>
<evidence type="ECO:0000256" key="3">
    <source>
        <dbReference type="ARBA" id="ARBA00022679"/>
    </source>
</evidence>
<dbReference type="KEGG" id="saqt:GJV85_06790"/>
<sequence>MQEHNKASAWFDDLYKRHENDHNNIPWARQDVNPLLQTYLDEEKEHKGKALVIGCGLGDDAYALDKAGYEVVAIDVSQTALNLAKKRFSDSNILFEKQDIFDMPEMYYENFDFVFEALTIQSLPVAFREKMINAVVDTVAKDGNLLIVAHQHRGNNDGPPWPLTHDDISLFLTHGMQELSFELINEASGISNTKFRVLYKKV</sequence>
<keyword evidence="6" id="KW-1185">Reference proteome</keyword>
<dbReference type="RefSeq" id="WP_207560642.1">
    <property type="nucleotide sequence ID" value="NZ_CP046072.1"/>
</dbReference>
<keyword evidence="1" id="KW-0597">Phosphoprotein</keyword>
<name>A0A975B0F4_9BACT</name>
<dbReference type="CDD" id="cd02440">
    <property type="entry name" value="AdoMet_MTases"/>
    <property type="match status" value="1"/>
</dbReference>
<protein>
    <submittedName>
        <fullName evidence="5">Methyltransferase domain-containing protein</fullName>
    </submittedName>
</protein>
<dbReference type="PROSITE" id="PS51585">
    <property type="entry name" value="SAM_MT_TPMT"/>
    <property type="match status" value="1"/>
</dbReference>
<dbReference type="Proteomes" id="UP000671852">
    <property type="component" value="Chromosome"/>
</dbReference>
<proteinExistence type="predicted"/>
<dbReference type="GO" id="GO:0032259">
    <property type="term" value="P:methylation"/>
    <property type="evidence" value="ECO:0007669"/>
    <property type="project" value="UniProtKB-KW"/>
</dbReference>